<keyword evidence="4" id="KW-0560">Oxidoreductase</keyword>
<dbReference type="EMBL" id="DSVQ01000018">
    <property type="protein sequence ID" value="HGT40533.1"/>
    <property type="molecule type" value="Genomic_DNA"/>
</dbReference>
<evidence type="ECO:0000259" key="6">
    <source>
        <dbReference type="Pfam" id="PF03404"/>
    </source>
</evidence>
<dbReference type="InterPro" id="IPR005066">
    <property type="entry name" value="MoCF_OxRdtse_dimer"/>
</dbReference>
<evidence type="ECO:0000259" key="5">
    <source>
        <dbReference type="Pfam" id="PF00174"/>
    </source>
</evidence>
<dbReference type="PANTHER" id="PTHR19372">
    <property type="entry name" value="SULFITE REDUCTASE"/>
    <property type="match status" value="1"/>
</dbReference>
<sequence>MSRAARQSTVTRREALQATALSTGAVLAYLSRPDFLFAGQDVAETLVPFLDMPRARPGILDWETLDAWLTPQDQVFNVSHYNVPDIKPAEYRLEITGLVDQPRTLTLEEVKARPRSEQLMTLECSGNGSSKGFMGAVYNSRWTGTRLAPLLAECGIQLRAVEVAFIGYDQQKETLRKGTPREVTFEVPFGRSMSVADVLRLDPLLAYERNGEPLTQGNGAPLRLIVPGWYGIANVKWLRRIELRDTRYMGRFMARDYVTVRGERRGEDIVYVETSVSKMNLKSIIARITRKPAVAGRIPCKAYGAVWSDGTEIRAVEVQVDGGEWRPATLDQEPRAKYCWTFFSIDLGELAPGKHRVVSRAIDVNGRVQPTADDDEIALKKTYWEAYAQWPRDIELTEA</sequence>
<dbReference type="Pfam" id="PF03404">
    <property type="entry name" value="Mo-co_dimer"/>
    <property type="match status" value="1"/>
</dbReference>
<dbReference type="InterPro" id="IPR036374">
    <property type="entry name" value="OxRdtase_Mopterin-bd_sf"/>
</dbReference>
<dbReference type="AlphaFoldDB" id="A0A7C4LMH9"/>
<dbReference type="InterPro" id="IPR014756">
    <property type="entry name" value="Ig_E-set"/>
</dbReference>
<keyword evidence="2" id="KW-0500">Molybdenum</keyword>
<dbReference type="GO" id="GO:0008482">
    <property type="term" value="F:sulfite oxidase activity"/>
    <property type="evidence" value="ECO:0007669"/>
    <property type="project" value="TreeGrafter"/>
</dbReference>
<dbReference type="Pfam" id="PF00174">
    <property type="entry name" value="Oxidored_molyb"/>
    <property type="match status" value="1"/>
</dbReference>
<feature type="domain" description="Moybdenum cofactor oxidoreductase dimerisation" evidence="6">
    <location>
        <begin position="275"/>
        <end position="371"/>
    </location>
</feature>
<gene>
    <name evidence="7" type="ORF">ENS64_14910</name>
</gene>
<dbReference type="GO" id="GO:0020037">
    <property type="term" value="F:heme binding"/>
    <property type="evidence" value="ECO:0007669"/>
    <property type="project" value="TreeGrafter"/>
</dbReference>
<evidence type="ECO:0000256" key="3">
    <source>
        <dbReference type="ARBA" id="ARBA00022723"/>
    </source>
</evidence>
<evidence type="ECO:0000256" key="4">
    <source>
        <dbReference type="ARBA" id="ARBA00023002"/>
    </source>
</evidence>
<dbReference type="InterPro" id="IPR008335">
    <property type="entry name" value="Mopterin_OxRdtase_euk"/>
</dbReference>
<comment type="cofactor">
    <cofactor evidence="1">
        <name>Mo-molybdopterin</name>
        <dbReference type="ChEBI" id="CHEBI:71302"/>
    </cofactor>
</comment>
<keyword evidence="3" id="KW-0479">Metal-binding</keyword>
<accession>A0A7C4LMH9</accession>
<dbReference type="PRINTS" id="PR00407">
    <property type="entry name" value="EUMOPTERIN"/>
</dbReference>
<comment type="caution">
    <text evidence="7">The sequence shown here is derived from an EMBL/GenBank/DDBJ whole genome shotgun (WGS) entry which is preliminary data.</text>
</comment>
<dbReference type="Gene3D" id="3.90.420.10">
    <property type="entry name" value="Oxidoreductase, molybdopterin-binding domain"/>
    <property type="match status" value="1"/>
</dbReference>
<proteinExistence type="predicted"/>
<dbReference type="InterPro" id="IPR000572">
    <property type="entry name" value="OxRdtase_Mopterin-bd_dom"/>
</dbReference>
<dbReference type="PANTHER" id="PTHR19372:SF7">
    <property type="entry name" value="SULFITE OXIDASE, MITOCHONDRIAL"/>
    <property type="match status" value="1"/>
</dbReference>
<dbReference type="SUPFAM" id="SSF81296">
    <property type="entry name" value="E set domains"/>
    <property type="match status" value="1"/>
</dbReference>
<evidence type="ECO:0000256" key="2">
    <source>
        <dbReference type="ARBA" id="ARBA00022505"/>
    </source>
</evidence>
<evidence type="ECO:0008006" key="8">
    <source>
        <dbReference type="Google" id="ProtNLM"/>
    </source>
</evidence>
<protein>
    <recommendedName>
        <fullName evidence="8">Sulfite oxidase</fullName>
    </recommendedName>
</protein>
<evidence type="ECO:0000313" key="7">
    <source>
        <dbReference type="EMBL" id="HGT40533.1"/>
    </source>
</evidence>
<feature type="domain" description="Oxidoreductase molybdopterin-binding" evidence="5">
    <location>
        <begin position="80"/>
        <end position="250"/>
    </location>
</feature>
<evidence type="ECO:0000256" key="1">
    <source>
        <dbReference type="ARBA" id="ARBA00001924"/>
    </source>
</evidence>
<reference evidence="7" key="1">
    <citation type="journal article" date="2020" name="mSystems">
        <title>Genome- and Community-Level Interaction Insights into Carbon Utilization and Element Cycling Functions of Hydrothermarchaeota in Hydrothermal Sediment.</title>
        <authorList>
            <person name="Zhou Z."/>
            <person name="Liu Y."/>
            <person name="Xu W."/>
            <person name="Pan J."/>
            <person name="Luo Z.H."/>
            <person name="Li M."/>
        </authorList>
    </citation>
    <scope>NUCLEOTIDE SEQUENCE [LARGE SCALE GENOMIC DNA]</scope>
    <source>
        <strain evidence="7">SpSt-508</strain>
    </source>
</reference>
<organism evidence="7">
    <name type="scientific">Schlesneria paludicola</name>
    <dbReference type="NCBI Taxonomy" id="360056"/>
    <lineage>
        <taxon>Bacteria</taxon>
        <taxon>Pseudomonadati</taxon>
        <taxon>Planctomycetota</taxon>
        <taxon>Planctomycetia</taxon>
        <taxon>Planctomycetales</taxon>
        <taxon>Planctomycetaceae</taxon>
        <taxon>Schlesneria</taxon>
    </lineage>
</organism>
<dbReference type="Gene3D" id="2.60.40.650">
    <property type="match status" value="1"/>
</dbReference>
<name>A0A7C4LMH9_9PLAN</name>
<dbReference type="GO" id="GO:0043546">
    <property type="term" value="F:molybdopterin cofactor binding"/>
    <property type="evidence" value="ECO:0007669"/>
    <property type="project" value="TreeGrafter"/>
</dbReference>
<dbReference type="GO" id="GO:0030151">
    <property type="term" value="F:molybdenum ion binding"/>
    <property type="evidence" value="ECO:0007669"/>
    <property type="project" value="InterPro"/>
</dbReference>
<dbReference type="SUPFAM" id="SSF56524">
    <property type="entry name" value="Oxidoreductase molybdopterin-binding domain"/>
    <property type="match status" value="1"/>
</dbReference>
<dbReference type="GO" id="GO:0006790">
    <property type="term" value="P:sulfur compound metabolic process"/>
    <property type="evidence" value="ECO:0007669"/>
    <property type="project" value="TreeGrafter"/>
</dbReference>